<keyword evidence="4" id="KW-1003">Cell membrane</keyword>
<evidence type="ECO:0000256" key="1">
    <source>
        <dbReference type="ARBA" id="ARBA00004202"/>
    </source>
</evidence>
<evidence type="ECO:0000256" key="2">
    <source>
        <dbReference type="ARBA" id="ARBA00005417"/>
    </source>
</evidence>
<protein>
    <submittedName>
        <fullName evidence="9">Oligopeptide transport system ATP-binding protein</fullName>
    </submittedName>
</protein>
<dbReference type="Proteomes" id="UP000184465">
    <property type="component" value="Unassembled WGS sequence"/>
</dbReference>
<dbReference type="Gene3D" id="3.40.50.300">
    <property type="entry name" value="P-loop containing nucleotide triphosphate hydrolases"/>
    <property type="match status" value="1"/>
</dbReference>
<dbReference type="AlphaFoldDB" id="A0A1M6K7A5"/>
<dbReference type="FunFam" id="3.40.50.300:FF:000016">
    <property type="entry name" value="Oligopeptide ABC transporter ATP-binding component"/>
    <property type="match status" value="1"/>
</dbReference>
<sequence length="345" mass="38097">MQKILEVKDLRVSFHTYAGECQAVRGVSFHVNEGETLAVVGESGCGKTVTSKAIMKLLPEPPSEIKEGSVILFKDKNIVNMKEKELRLLRGSEISMIFQDPMTSLNPTSKTGKQIAEGLMIHRGMNKKQAFEEAVKMLETVKIPNARKRANQYPHEFSGGMRQRAMIAIALACNPSILIADEPTTALDVTIQAQIMDLIKELQKKLGTAVILVTHDLGVVADVADRIQVMYAGKIVERGTTDEIFYNPKHPYTWALLRSVPKLSTKNKSELYSLKGTPPDLVSPPVGCPFAPRCEYCMEICEEAMPYATEITSTHEVSCWLQHPMAPKVEVPNELMVGGEINGAS</sequence>
<keyword evidence="5" id="KW-0547">Nucleotide-binding</keyword>
<comment type="subcellular location">
    <subcellularLocation>
        <location evidence="1">Cell membrane</location>
        <topology evidence="1">Peripheral membrane protein</topology>
    </subcellularLocation>
</comment>
<dbReference type="OrthoDB" id="9806285at2"/>
<accession>A0A1M6K7A5</accession>
<comment type="similarity">
    <text evidence="2">Belongs to the ABC transporter superfamily.</text>
</comment>
<dbReference type="GO" id="GO:0016887">
    <property type="term" value="F:ATP hydrolysis activity"/>
    <property type="evidence" value="ECO:0007669"/>
    <property type="project" value="InterPro"/>
</dbReference>
<keyword evidence="3" id="KW-0813">Transport</keyword>
<dbReference type="PROSITE" id="PS50893">
    <property type="entry name" value="ABC_TRANSPORTER_2"/>
    <property type="match status" value="1"/>
</dbReference>
<dbReference type="SMART" id="SM00382">
    <property type="entry name" value="AAA"/>
    <property type="match status" value="1"/>
</dbReference>
<dbReference type="CDD" id="cd03257">
    <property type="entry name" value="ABC_NikE_OppD_transporters"/>
    <property type="match status" value="1"/>
</dbReference>
<dbReference type="SUPFAM" id="SSF52540">
    <property type="entry name" value="P-loop containing nucleoside triphosphate hydrolases"/>
    <property type="match status" value="1"/>
</dbReference>
<dbReference type="RefSeq" id="WP_073146609.1">
    <property type="nucleotide sequence ID" value="NZ_FRAG01000002.1"/>
</dbReference>
<evidence type="ECO:0000256" key="5">
    <source>
        <dbReference type="ARBA" id="ARBA00022741"/>
    </source>
</evidence>
<dbReference type="GO" id="GO:0005524">
    <property type="term" value="F:ATP binding"/>
    <property type="evidence" value="ECO:0007669"/>
    <property type="project" value="UniProtKB-KW"/>
</dbReference>
<feature type="domain" description="ABC transporter" evidence="8">
    <location>
        <begin position="5"/>
        <end position="257"/>
    </location>
</feature>
<name>A0A1M6K7A5_PARC5</name>
<dbReference type="Pfam" id="PF00005">
    <property type="entry name" value="ABC_tran"/>
    <property type="match status" value="1"/>
</dbReference>
<keyword evidence="10" id="KW-1185">Reference proteome</keyword>
<dbReference type="NCBIfam" id="TIGR01727">
    <property type="entry name" value="oligo_HPY"/>
    <property type="match status" value="1"/>
</dbReference>
<dbReference type="PANTHER" id="PTHR43297">
    <property type="entry name" value="OLIGOPEPTIDE TRANSPORT ATP-BINDING PROTEIN APPD"/>
    <property type="match status" value="1"/>
</dbReference>
<dbReference type="STRING" id="1121301.SAMN02745912_00295"/>
<evidence type="ECO:0000256" key="7">
    <source>
        <dbReference type="ARBA" id="ARBA00023136"/>
    </source>
</evidence>
<keyword evidence="7" id="KW-0472">Membrane</keyword>
<dbReference type="Pfam" id="PF08352">
    <property type="entry name" value="oligo_HPY"/>
    <property type="match status" value="1"/>
</dbReference>
<evidence type="ECO:0000313" key="10">
    <source>
        <dbReference type="Proteomes" id="UP000184465"/>
    </source>
</evidence>
<dbReference type="PANTHER" id="PTHR43297:SF2">
    <property type="entry name" value="DIPEPTIDE TRANSPORT ATP-BINDING PROTEIN DPPD"/>
    <property type="match status" value="1"/>
</dbReference>
<dbReference type="InterPro" id="IPR003593">
    <property type="entry name" value="AAA+_ATPase"/>
</dbReference>
<dbReference type="InterPro" id="IPR017871">
    <property type="entry name" value="ABC_transporter-like_CS"/>
</dbReference>
<evidence type="ECO:0000256" key="6">
    <source>
        <dbReference type="ARBA" id="ARBA00022840"/>
    </source>
</evidence>
<evidence type="ECO:0000313" key="9">
    <source>
        <dbReference type="EMBL" id="SHJ54747.1"/>
    </source>
</evidence>
<gene>
    <name evidence="9" type="ORF">SAMN02745912_00295</name>
</gene>
<evidence type="ECO:0000256" key="4">
    <source>
        <dbReference type="ARBA" id="ARBA00022475"/>
    </source>
</evidence>
<dbReference type="InterPro" id="IPR013563">
    <property type="entry name" value="Oligopep_ABC_C"/>
</dbReference>
<dbReference type="InterPro" id="IPR003439">
    <property type="entry name" value="ABC_transporter-like_ATP-bd"/>
</dbReference>
<organism evidence="9 10">
    <name type="scientific">Paramaledivibacter caminithermalis (strain DSM 15212 / CIP 107654 / DViRD3)</name>
    <name type="common">Clostridium caminithermale</name>
    <dbReference type="NCBI Taxonomy" id="1121301"/>
    <lineage>
        <taxon>Bacteria</taxon>
        <taxon>Bacillati</taxon>
        <taxon>Bacillota</taxon>
        <taxon>Clostridia</taxon>
        <taxon>Peptostreptococcales</taxon>
        <taxon>Caminicellaceae</taxon>
        <taxon>Paramaledivibacter</taxon>
    </lineage>
</organism>
<proteinExistence type="inferred from homology"/>
<dbReference type="InterPro" id="IPR027417">
    <property type="entry name" value="P-loop_NTPase"/>
</dbReference>
<evidence type="ECO:0000259" key="8">
    <source>
        <dbReference type="PROSITE" id="PS50893"/>
    </source>
</evidence>
<evidence type="ECO:0000256" key="3">
    <source>
        <dbReference type="ARBA" id="ARBA00022448"/>
    </source>
</evidence>
<reference evidence="9 10" key="1">
    <citation type="submission" date="2016-11" db="EMBL/GenBank/DDBJ databases">
        <authorList>
            <person name="Jaros S."/>
            <person name="Januszkiewicz K."/>
            <person name="Wedrychowicz H."/>
        </authorList>
    </citation>
    <scope>NUCLEOTIDE SEQUENCE [LARGE SCALE GENOMIC DNA]</scope>
    <source>
        <strain evidence="9 10">DSM 15212</strain>
    </source>
</reference>
<dbReference type="EMBL" id="FRAG01000002">
    <property type="protein sequence ID" value="SHJ54747.1"/>
    <property type="molecule type" value="Genomic_DNA"/>
</dbReference>
<dbReference type="InterPro" id="IPR050388">
    <property type="entry name" value="ABC_Ni/Peptide_Import"/>
</dbReference>
<dbReference type="GO" id="GO:0015833">
    <property type="term" value="P:peptide transport"/>
    <property type="evidence" value="ECO:0007669"/>
    <property type="project" value="InterPro"/>
</dbReference>
<dbReference type="PROSITE" id="PS00211">
    <property type="entry name" value="ABC_TRANSPORTER_1"/>
    <property type="match status" value="1"/>
</dbReference>
<dbReference type="GO" id="GO:0005886">
    <property type="term" value="C:plasma membrane"/>
    <property type="evidence" value="ECO:0007669"/>
    <property type="project" value="UniProtKB-SubCell"/>
</dbReference>
<keyword evidence="6 9" id="KW-0067">ATP-binding</keyword>